<gene>
    <name evidence="2" type="ORF">FPZ45_24865</name>
</gene>
<protein>
    <submittedName>
        <fullName evidence="2">Suppressor of fused domain protein</fullName>
    </submittedName>
</protein>
<feature type="domain" description="Suppressor of fused-like" evidence="1">
    <location>
        <begin position="61"/>
        <end position="233"/>
    </location>
</feature>
<sequence>MSKSTEYSESGNPIYRYSDKQQEWRPPEYGEDKWIKKIEDHVRQHIGEIDSVFHEILSDVVHIDVHFIKPTPERNYYTLITTGMSFLPMNTPEGAEGCEYAELMICLPPDWPISQEDLENPDHYWPIRWLKMLARFPHDFDTWLGWGHTIPNGDPAQPLSQQTGMSGIILLPPIHVDEDFLSLDMGDGRNLDFYAIIPLYSEELDLKLKHGSEPLLDKFDEFGISEILDLNRRNTCKQQII</sequence>
<proteinExistence type="predicted"/>
<dbReference type="AlphaFoldDB" id="A0A559IVD1"/>
<accession>A0A559IVD1</accession>
<dbReference type="InterPro" id="IPR037181">
    <property type="entry name" value="SUFU_N"/>
</dbReference>
<evidence type="ECO:0000313" key="3">
    <source>
        <dbReference type="Proteomes" id="UP000316330"/>
    </source>
</evidence>
<evidence type="ECO:0000313" key="2">
    <source>
        <dbReference type="EMBL" id="TVX91546.1"/>
    </source>
</evidence>
<evidence type="ECO:0000259" key="1">
    <source>
        <dbReference type="Pfam" id="PF05076"/>
    </source>
</evidence>
<dbReference type="Proteomes" id="UP000316330">
    <property type="component" value="Unassembled WGS sequence"/>
</dbReference>
<name>A0A559IVD1_9BACL</name>
<dbReference type="InterPro" id="IPR020941">
    <property type="entry name" value="SUFU-like_domain"/>
</dbReference>
<keyword evidence="3" id="KW-1185">Reference proteome</keyword>
<dbReference type="OrthoDB" id="4827574at2"/>
<organism evidence="2 3">
    <name type="scientific">Cohnella terricola</name>
    <dbReference type="NCBI Taxonomy" id="1289167"/>
    <lineage>
        <taxon>Bacteria</taxon>
        <taxon>Bacillati</taxon>
        <taxon>Bacillota</taxon>
        <taxon>Bacilli</taxon>
        <taxon>Bacillales</taxon>
        <taxon>Paenibacillaceae</taxon>
        <taxon>Cohnella</taxon>
    </lineage>
</organism>
<dbReference type="EMBL" id="VNJJ01000030">
    <property type="protein sequence ID" value="TVX91546.1"/>
    <property type="molecule type" value="Genomic_DNA"/>
</dbReference>
<dbReference type="SUPFAM" id="SSF103359">
    <property type="entry name" value="Suppressor of Fused, N-terminal domain"/>
    <property type="match status" value="1"/>
</dbReference>
<dbReference type="Pfam" id="PF05076">
    <property type="entry name" value="SUFU"/>
    <property type="match status" value="1"/>
</dbReference>
<dbReference type="RefSeq" id="WP_144707355.1">
    <property type="nucleotide sequence ID" value="NZ_VNJJ01000030.1"/>
</dbReference>
<reference evidence="2 3" key="1">
    <citation type="submission" date="2019-07" db="EMBL/GenBank/DDBJ databases">
        <authorList>
            <person name="Kim J."/>
        </authorList>
    </citation>
    <scope>NUCLEOTIDE SEQUENCE [LARGE SCALE GENOMIC DNA]</scope>
    <source>
        <strain evidence="2 3">G13</strain>
    </source>
</reference>
<comment type="caution">
    <text evidence="2">The sequence shown here is derived from an EMBL/GenBank/DDBJ whole genome shotgun (WGS) entry which is preliminary data.</text>
</comment>